<dbReference type="EMBL" id="JAGMUX010000002">
    <property type="protein sequence ID" value="KAH7267641.1"/>
    <property type="molecule type" value="Genomic_DNA"/>
</dbReference>
<comment type="caution">
    <text evidence="2">The sequence shown here is derived from an EMBL/GenBank/DDBJ whole genome shotgun (WGS) entry which is preliminary data.</text>
</comment>
<evidence type="ECO:0000313" key="2">
    <source>
        <dbReference type="EMBL" id="KAH7267641.1"/>
    </source>
</evidence>
<feature type="region of interest" description="Disordered" evidence="1">
    <location>
        <begin position="87"/>
        <end position="106"/>
    </location>
</feature>
<dbReference type="AlphaFoldDB" id="A0A9P9KSC9"/>
<organism evidence="2 3">
    <name type="scientific">Fusarium redolens</name>
    <dbReference type="NCBI Taxonomy" id="48865"/>
    <lineage>
        <taxon>Eukaryota</taxon>
        <taxon>Fungi</taxon>
        <taxon>Dikarya</taxon>
        <taxon>Ascomycota</taxon>
        <taxon>Pezizomycotina</taxon>
        <taxon>Sordariomycetes</taxon>
        <taxon>Hypocreomycetidae</taxon>
        <taxon>Hypocreales</taxon>
        <taxon>Nectriaceae</taxon>
        <taxon>Fusarium</taxon>
        <taxon>Fusarium redolens species complex</taxon>
    </lineage>
</organism>
<evidence type="ECO:0000256" key="1">
    <source>
        <dbReference type="SAM" id="MobiDB-lite"/>
    </source>
</evidence>
<evidence type="ECO:0000313" key="3">
    <source>
        <dbReference type="Proteomes" id="UP000720189"/>
    </source>
</evidence>
<proteinExistence type="predicted"/>
<dbReference type="OrthoDB" id="4985941at2759"/>
<sequence>MCKAVRYIYPECGHPVDPDPKVWIVERCIPAISFNRDCWIPRNVPENFIEKKPWPNDNLTEPCYMSHQPAYSSATFEVMHAEMQDRHDSPSSATLSLQSKGHARVPSLTEEEIKSLQGEEEDYFTPVEVRFAGPIVLPDEAILRDLEPLYLDPDDHFVMDDIKLHEDDGINNVESTISHEIHVFTDEDIALYTQMIEQANEELAIASTEDNIEWAQVAAVDTSAPLDYFEESEDEDMDVKNLIWF</sequence>
<gene>
    <name evidence="2" type="ORF">BKA55DRAFT_684917</name>
</gene>
<dbReference type="RefSeq" id="XP_046055460.1">
    <property type="nucleotide sequence ID" value="XM_046198713.1"/>
</dbReference>
<name>A0A9P9KSC9_FUSRE</name>
<keyword evidence="3" id="KW-1185">Reference proteome</keyword>
<protein>
    <submittedName>
        <fullName evidence="2">Uncharacterized protein</fullName>
    </submittedName>
</protein>
<feature type="compositionally biased region" description="Polar residues" evidence="1">
    <location>
        <begin position="90"/>
        <end position="99"/>
    </location>
</feature>
<dbReference type="GeneID" id="70228667"/>
<reference evidence="2" key="1">
    <citation type="journal article" date="2021" name="Nat. Commun.">
        <title>Genetic determinants of endophytism in the Arabidopsis root mycobiome.</title>
        <authorList>
            <person name="Mesny F."/>
            <person name="Miyauchi S."/>
            <person name="Thiergart T."/>
            <person name="Pickel B."/>
            <person name="Atanasova L."/>
            <person name="Karlsson M."/>
            <person name="Huettel B."/>
            <person name="Barry K.W."/>
            <person name="Haridas S."/>
            <person name="Chen C."/>
            <person name="Bauer D."/>
            <person name="Andreopoulos W."/>
            <person name="Pangilinan J."/>
            <person name="LaButti K."/>
            <person name="Riley R."/>
            <person name="Lipzen A."/>
            <person name="Clum A."/>
            <person name="Drula E."/>
            <person name="Henrissat B."/>
            <person name="Kohler A."/>
            <person name="Grigoriev I.V."/>
            <person name="Martin F.M."/>
            <person name="Hacquard S."/>
        </authorList>
    </citation>
    <scope>NUCLEOTIDE SEQUENCE</scope>
    <source>
        <strain evidence="2">MPI-CAGE-AT-0023</strain>
    </source>
</reference>
<dbReference type="Proteomes" id="UP000720189">
    <property type="component" value="Unassembled WGS sequence"/>
</dbReference>
<accession>A0A9P9KSC9</accession>